<evidence type="ECO:0000256" key="4">
    <source>
        <dbReference type="ARBA" id="ARBA00023015"/>
    </source>
</evidence>
<feature type="domain" description="Homeobox" evidence="12">
    <location>
        <begin position="234"/>
        <end position="294"/>
    </location>
</feature>
<evidence type="ECO:0000256" key="5">
    <source>
        <dbReference type="ARBA" id="ARBA00023125"/>
    </source>
</evidence>
<dbReference type="Gene3D" id="1.10.10.60">
    <property type="entry name" value="Homeodomain-like"/>
    <property type="match status" value="2"/>
</dbReference>
<keyword evidence="7" id="KW-0804">Transcription</keyword>
<accession>A0A6A4SUA9</accession>
<evidence type="ECO:0000313" key="14">
    <source>
        <dbReference type="Proteomes" id="UP000438429"/>
    </source>
</evidence>
<name>A0A6A4SUA9_SCOMX</name>
<evidence type="ECO:0000256" key="10">
    <source>
        <dbReference type="RuleBase" id="RU000682"/>
    </source>
</evidence>
<dbReference type="AlphaFoldDB" id="A0A6A4SUA9"/>
<dbReference type="InterPro" id="IPR017970">
    <property type="entry name" value="Homeobox_CS"/>
</dbReference>
<dbReference type="InterPro" id="IPR009057">
    <property type="entry name" value="Homeodomain-like_sf"/>
</dbReference>
<keyword evidence="4" id="KW-0805">Transcription regulation</keyword>
<dbReference type="Proteomes" id="UP000438429">
    <property type="component" value="Unassembled WGS sequence"/>
</dbReference>
<feature type="domain" description="Homeobox" evidence="12">
    <location>
        <begin position="502"/>
        <end position="562"/>
    </location>
</feature>
<dbReference type="GO" id="GO:0000981">
    <property type="term" value="F:DNA-binding transcription factor activity, RNA polymerase II-specific"/>
    <property type="evidence" value="ECO:0007669"/>
    <property type="project" value="InterPro"/>
</dbReference>
<reference evidence="13 14" key="1">
    <citation type="submission" date="2019-06" db="EMBL/GenBank/DDBJ databases">
        <title>Draft genomes of female and male turbot (Scophthalmus maximus).</title>
        <authorList>
            <person name="Xu H."/>
            <person name="Xu X.-W."/>
            <person name="Shao C."/>
            <person name="Chen S."/>
        </authorList>
    </citation>
    <scope>NUCLEOTIDE SEQUENCE [LARGE SCALE GENOMIC DNA]</scope>
    <source>
        <strain evidence="13">Ysfricsl-2016a</strain>
        <tissue evidence="13">Blood</tissue>
    </source>
</reference>
<dbReference type="SMART" id="SM00389">
    <property type="entry name" value="HOX"/>
    <property type="match status" value="2"/>
</dbReference>
<feature type="DNA-binding region" description="Homeobox" evidence="9">
    <location>
        <begin position="504"/>
        <end position="563"/>
    </location>
</feature>
<evidence type="ECO:0000256" key="9">
    <source>
        <dbReference type="PROSITE-ProRule" id="PRU00108"/>
    </source>
</evidence>
<dbReference type="GO" id="GO:0031101">
    <property type="term" value="P:fin regeneration"/>
    <property type="evidence" value="ECO:0007669"/>
    <property type="project" value="UniProtKB-ARBA"/>
</dbReference>
<dbReference type="Pfam" id="PF12284">
    <property type="entry name" value="HoxA13_N"/>
    <property type="match status" value="1"/>
</dbReference>
<dbReference type="PRINTS" id="PR00024">
    <property type="entry name" value="HOMEOBOX"/>
</dbReference>
<evidence type="ECO:0000256" key="11">
    <source>
        <dbReference type="SAM" id="MobiDB-lite"/>
    </source>
</evidence>
<evidence type="ECO:0000256" key="6">
    <source>
        <dbReference type="ARBA" id="ARBA00023155"/>
    </source>
</evidence>
<keyword evidence="6 9" id="KW-0371">Homeobox</keyword>
<evidence type="ECO:0000259" key="12">
    <source>
        <dbReference type="PROSITE" id="PS50071"/>
    </source>
</evidence>
<sequence length="572" mass="64457">MTTSLVLHPRWADTLMYVYEKSPNDNNPNKSQTMEGLSGNCPATHCRDLMSHPALGRHSGTIATHQGSVYSDISSPDTGRQCPAPQTSSSASLSYGYPFGNPYYGCRLSHSHNVNLQQKPCSYHPAEKYAEPSTALPTEELSSRAKEFAFYPSFASSYQAVPGYLDVSVVPSISGHPEPRHDALIPMEGYQHWALSNGWDGQVYCSKDQTQSSHLWKSPFPDVVPLQPEVSSYRRGRKKRVPYTKIQLKELEKEYAASKFITKDKRRRISAGTNLSERQVTIWFQNRRVKEKKFKFLFLTCSGRCPWTRQRFHALIMRSVLLTTEDRASGGQLAGLPSLSYPRRDNVCSLPWNPSEPCNGYSQSYFSSPVSINPSFNRSCEISRPEEGKCYYNNGNGNRETCSGGSSLKREDRARDTSSLTSDHGMHSGIGSTAAFSKYDYGTEQLTQDPPSCQSMESDSSSSLLNEGSKPPSSDTQTLVSPGSHSSNIAAGGGAPWYPMHTRTRKKRKPYSKLQLAELEGEFMLNEFITRQRRRELSDRLNLSDQQVKIWFQNRRMKKKRLMLREQALAYF</sequence>
<feature type="region of interest" description="Disordered" evidence="11">
    <location>
        <begin position="443"/>
        <end position="510"/>
    </location>
</feature>
<gene>
    <name evidence="13" type="ORF">F2P81_011581</name>
</gene>
<keyword evidence="8 9" id="KW-0539">Nucleus</keyword>
<feature type="region of interest" description="Disordered" evidence="11">
    <location>
        <begin position="401"/>
        <end position="431"/>
    </location>
</feature>
<dbReference type="GO" id="GO:0005634">
    <property type="term" value="C:nucleus"/>
    <property type="evidence" value="ECO:0007669"/>
    <property type="project" value="UniProtKB-SubCell"/>
</dbReference>
<feature type="compositionally biased region" description="Polar residues" evidence="11">
    <location>
        <begin position="471"/>
        <end position="489"/>
    </location>
</feature>
<dbReference type="FunFam" id="1.10.10.60:FF:000130">
    <property type="entry name" value="Homeobox protein Hox-D12"/>
    <property type="match status" value="1"/>
</dbReference>
<evidence type="ECO:0000256" key="7">
    <source>
        <dbReference type="ARBA" id="ARBA00023163"/>
    </source>
</evidence>
<keyword evidence="5 9" id="KW-0238">DNA-binding</keyword>
<comment type="caution">
    <text evidence="13">The sequence shown here is derived from an EMBL/GenBank/DDBJ whole genome shotgun (WGS) entry which is preliminary data.</text>
</comment>
<feature type="compositionally biased region" description="Low complexity" evidence="11">
    <location>
        <begin position="452"/>
        <end position="463"/>
    </location>
</feature>
<organism evidence="13 14">
    <name type="scientific">Scophthalmus maximus</name>
    <name type="common">Turbot</name>
    <name type="synonym">Psetta maxima</name>
    <dbReference type="NCBI Taxonomy" id="52904"/>
    <lineage>
        <taxon>Eukaryota</taxon>
        <taxon>Metazoa</taxon>
        <taxon>Chordata</taxon>
        <taxon>Craniata</taxon>
        <taxon>Vertebrata</taxon>
        <taxon>Euteleostomi</taxon>
        <taxon>Actinopterygii</taxon>
        <taxon>Neopterygii</taxon>
        <taxon>Teleostei</taxon>
        <taxon>Neoteleostei</taxon>
        <taxon>Acanthomorphata</taxon>
        <taxon>Carangaria</taxon>
        <taxon>Pleuronectiformes</taxon>
        <taxon>Pleuronectoidei</taxon>
        <taxon>Scophthalmidae</taxon>
        <taxon>Scophthalmus</taxon>
    </lineage>
</organism>
<dbReference type="InterPro" id="IPR051003">
    <property type="entry name" value="AP_axis_regulatory_Homeobox"/>
</dbReference>
<dbReference type="CDD" id="cd00086">
    <property type="entry name" value="homeodomain"/>
    <property type="match status" value="2"/>
</dbReference>
<dbReference type="PROSITE" id="PS50071">
    <property type="entry name" value="HOMEOBOX_2"/>
    <property type="match status" value="2"/>
</dbReference>
<evidence type="ECO:0000256" key="8">
    <source>
        <dbReference type="ARBA" id="ARBA00023242"/>
    </source>
</evidence>
<dbReference type="InterPro" id="IPR022067">
    <property type="entry name" value="HoxA13_N"/>
</dbReference>
<dbReference type="InterPro" id="IPR020479">
    <property type="entry name" value="HD_metazoa"/>
</dbReference>
<dbReference type="PANTHER" id="PTHR45804:SF5">
    <property type="entry name" value="HOMEOBOX PROTEIN HOX-C13"/>
    <property type="match status" value="1"/>
</dbReference>
<proteinExistence type="inferred from homology"/>
<evidence type="ECO:0000256" key="2">
    <source>
        <dbReference type="ARBA" id="ARBA00006317"/>
    </source>
</evidence>
<feature type="DNA-binding region" description="Homeobox" evidence="9">
    <location>
        <begin position="236"/>
        <end position="295"/>
    </location>
</feature>
<comment type="subcellular location">
    <subcellularLocation>
        <location evidence="1 9 10">Nucleus</location>
    </subcellularLocation>
</comment>
<dbReference type="PANTHER" id="PTHR45804">
    <property type="entry name" value="SEGMENTATION PROTEIN FUSHI TARAZU-LIKE PROTEIN"/>
    <property type="match status" value="1"/>
</dbReference>
<dbReference type="GO" id="GO:0003677">
    <property type="term" value="F:DNA binding"/>
    <property type="evidence" value="ECO:0007669"/>
    <property type="project" value="UniProtKB-UniRule"/>
</dbReference>
<evidence type="ECO:0000256" key="1">
    <source>
        <dbReference type="ARBA" id="ARBA00004123"/>
    </source>
</evidence>
<evidence type="ECO:0000313" key="13">
    <source>
        <dbReference type="EMBL" id="KAF0036269.1"/>
    </source>
</evidence>
<dbReference type="SUPFAM" id="SSF46689">
    <property type="entry name" value="Homeodomain-like"/>
    <property type="match status" value="2"/>
</dbReference>
<dbReference type="PROSITE" id="PS00027">
    <property type="entry name" value="HOMEOBOX_1"/>
    <property type="match status" value="2"/>
</dbReference>
<keyword evidence="3" id="KW-0217">Developmental protein</keyword>
<dbReference type="InterPro" id="IPR001356">
    <property type="entry name" value="HD"/>
</dbReference>
<comment type="similarity">
    <text evidence="2">Belongs to the Abd-B homeobox family.</text>
</comment>
<protein>
    <recommendedName>
        <fullName evidence="12">Homeobox domain-containing protein</fullName>
    </recommendedName>
</protein>
<evidence type="ECO:0000256" key="3">
    <source>
        <dbReference type="ARBA" id="ARBA00022473"/>
    </source>
</evidence>
<feature type="region of interest" description="Disordered" evidence="11">
    <location>
        <begin position="68"/>
        <end position="90"/>
    </location>
</feature>
<dbReference type="EMBL" id="VEVO01000010">
    <property type="protein sequence ID" value="KAF0036269.1"/>
    <property type="molecule type" value="Genomic_DNA"/>
</dbReference>
<dbReference type="Pfam" id="PF00046">
    <property type="entry name" value="Homeodomain"/>
    <property type="match status" value="2"/>
</dbReference>